<keyword evidence="5 6" id="KW-0482">Metalloprotease</keyword>
<keyword evidence="2" id="KW-0479">Metal-binding</keyword>
<evidence type="ECO:0000256" key="1">
    <source>
        <dbReference type="ARBA" id="ARBA00022670"/>
    </source>
</evidence>
<feature type="domain" description="Peptidase M48" evidence="8">
    <location>
        <begin position="142"/>
        <end position="276"/>
    </location>
</feature>
<evidence type="ECO:0000256" key="3">
    <source>
        <dbReference type="ARBA" id="ARBA00022801"/>
    </source>
</evidence>
<comment type="cofactor">
    <cofactor evidence="6">
        <name>Zn(2+)</name>
        <dbReference type="ChEBI" id="CHEBI:29105"/>
    </cofactor>
    <text evidence="6">Binds 1 zinc ion per subunit.</text>
</comment>
<dbReference type="InterPro" id="IPR001915">
    <property type="entry name" value="Peptidase_M48"/>
</dbReference>
<dbReference type="RefSeq" id="WP_345661426.1">
    <property type="nucleotide sequence ID" value="NZ_BAABET010000003.1"/>
</dbReference>
<keyword evidence="7" id="KW-0472">Membrane</keyword>
<dbReference type="Pfam" id="PF01435">
    <property type="entry name" value="Peptidase_M48"/>
    <property type="match status" value="1"/>
</dbReference>
<dbReference type="Gene3D" id="3.30.2010.10">
    <property type="entry name" value="Metalloproteases ('zincins'), catalytic domain"/>
    <property type="match status" value="1"/>
</dbReference>
<feature type="transmembrane region" description="Helical" evidence="7">
    <location>
        <begin position="93"/>
        <end position="114"/>
    </location>
</feature>
<proteinExistence type="inferred from homology"/>
<keyword evidence="7" id="KW-0812">Transmembrane</keyword>
<organism evidence="9 10">
    <name type="scientific">Streptomyces venetus</name>
    <dbReference type="NCBI Taxonomy" id="1701086"/>
    <lineage>
        <taxon>Bacteria</taxon>
        <taxon>Bacillati</taxon>
        <taxon>Actinomycetota</taxon>
        <taxon>Actinomycetes</taxon>
        <taxon>Kitasatosporales</taxon>
        <taxon>Streptomycetaceae</taxon>
        <taxon>Streptomyces</taxon>
    </lineage>
</organism>
<feature type="transmembrane region" description="Helical" evidence="7">
    <location>
        <begin position="290"/>
        <end position="316"/>
    </location>
</feature>
<dbReference type="CDD" id="cd07326">
    <property type="entry name" value="M56_BlaR1_MecR1_like"/>
    <property type="match status" value="1"/>
</dbReference>
<dbReference type="PANTHER" id="PTHR34978">
    <property type="entry name" value="POSSIBLE SENSOR-TRANSDUCER PROTEIN BLAR"/>
    <property type="match status" value="1"/>
</dbReference>
<comment type="caution">
    <text evidence="9">The sequence shown here is derived from an EMBL/GenBank/DDBJ whole genome shotgun (WGS) entry which is preliminary data.</text>
</comment>
<name>A0ABP8FKZ8_9ACTN</name>
<protein>
    <submittedName>
        <fullName evidence="9">M56 family metallopeptidase</fullName>
    </submittedName>
</protein>
<keyword evidence="3 6" id="KW-0378">Hydrolase</keyword>
<gene>
    <name evidence="9" type="ORF">GCM10023086_24420</name>
</gene>
<accession>A0ABP8FKZ8</accession>
<evidence type="ECO:0000313" key="10">
    <source>
        <dbReference type="Proteomes" id="UP001501115"/>
    </source>
</evidence>
<keyword evidence="7" id="KW-1133">Transmembrane helix</keyword>
<dbReference type="Proteomes" id="UP001501115">
    <property type="component" value="Unassembled WGS sequence"/>
</dbReference>
<keyword evidence="10" id="KW-1185">Reference proteome</keyword>
<comment type="similarity">
    <text evidence="6">Belongs to the peptidase M48 family.</text>
</comment>
<keyword evidence="1 6" id="KW-0645">Protease</keyword>
<evidence type="ECO:0000256" key="4">
    <source>
        <dbReference type="ARBA" id="ARBA00022833"/>
    </source>
</evidence>
<dbReference type="EMBL" id="BAABET010000003">
    <property type="protein sequence ID" value="GAA4306254.1"/>
    <property type="molecule type" value="Genomic_DNA"/>
</dbReference>
<sequence>MLVIAGLLVYAVLIGGPLAARLARADWVSRHPQAALRLWHACALGMLTSVTGALVLAAHDLWEHGMVWLFHADKPLIHAAYGGTWQARGMADAALLVLLLGAGGLSAIAVRRFVRVSRERDRYRLTADAQGSHDRDGDPSLRVLAHSAPTVFCIPGAQGRSRIVVTTAARDLLSPAEYAATLEHERAHLRLRHHRSMLVADILTAALTWTGLLRPYADQVRRLAEMAADDQAARRHGRRTVASALLGMCEAAPSGVVGGSAAAMTGPDPAERIRRLIAPSAVSPSPLAGALVSAAAVASFLLPAALALAPAVLLFGTAHIGG</sequence>
<keyword evidence="4 6" id="KW-0862">Zinc</keyword>
<evidence type="ECO:0000259" key="8">
    <source>
        <dbReference type="Pfam" id="PF01435"/>
    </source>
</evidence>
<reference evidence="10" key="1">
    <citation type="journal article" date="2019" name="Int. J. Syst. Evol. Microbiol.">
        <title>The Global Catalogue of Microorganisms (GCM) 10K type strain sequencing project: providing services to taxonomists for standard genome sequencing and annotation.</title>
        <authorList>
            <consortium name="The Broad Institute Genomics Platform"/>
            <consortium name="The Broad Institute Genome Sequencing Center for Infectious Disease"/>
            <person name="Wu L."/>
            <person name="Ma J."/>
        </authorList>
    </citation>
    <scope>NUCLEOTIDE SEQUENCE [LARGE SCALE GENOMIC DNA]</scope>
    <source>
        <strain evidence="10">JCM 31290</strain>
    </source>
</reference>
<evidence type="ECO:0000313" key="9">
    <source>
        <dbReference type="EMBL" id="GAA4306254.1"/>
    </source>
</evidence>
<dbReference type="InterPro" id="IPR052173">
    <property type="entry name" value="Beta-lactam_resp_regulator"/>
</dbReference>
<evidence type="ECO:0000256" key="6">
    <source>
        <dbReference type="RuleBase" id="RU003983"/>
    </source>
</evidence>
<evidence type="ECO:0000256" key="5">
    <source>
        <dbReference type="ARBA" id="ARBA00023049"/>
    </source>
</evidence>
<evidence type="ECO:0000256" key="7">
    <source>
        <dbReference type="SAM" id="Phobius"/>
    </source>
</evidence>
<dbReference type="PANTHER" id="PTHR34978:SF3">
    <property type="entry name" value="SLR0241 PROTEIN"/>
    <property type="match status" value="1"/>
</dbReference>
<evidence type="ECO:0000256" key="2">
    <source>
        <dbReference type="ARBA" id="ARBA00022723"/>
    </source>
</evidence>